<organism evidence="2 3">
    <name type="scientific">Frankia canadensis</name>
    <dbReference type="NCBI Taxonomy" id="1836972"/>
    <lineage>
        <taxon>Bacteria</taxon>
        <taxon>Bacillati</taxon>
        <taxon>Actinomycetota</taxon>
        <taxon>Actinomycetes</taxon>
        <taxon>Frankiales</taxon>
        <taxon>Frankiaceae</taxon>
        <taxon>Frankia</taxon>
    </lineage>
</organism>
<evidence type="ECO:0000313" key="3">
    <source>
        <dbReference type="Proteomes" id="UP000234331"/>
    </source>
</evidence>
<name>A0A2I2KX72_9ACTN</name>
<reference evidence="2 3" key="1">
    <citation type="submission" date="2017-06" db="EMBL/GenBank/DDBJ databases">
        <authorList>
            <person name="Kim H.J."/>
            <person name="Triplett B.A."/>
        </authorList>
    </citation>
    <scope>NUCLEOTIDE SEQUENCE [LARGE SCALE GENOMIC DNA]</scope>
    <source>
        <strain evidence="2">FRACA_ARgP5</strain>
    </source>
</reference>
<gene>
    <name evidence="2" type="ORF">FRACA_430006</name>
</gene>
<protein>
    <submittedName>
        <fullName evidence="2">Uncharacterized protein</fullName>
    </submittedName>
</protein>
<dbReference type="Proteomes" id="UP000234331">
    <property type="component" value="Unassembled WGS sequence"/>
</dbReference>
<evidence type="ECO:0000256" key="1">
    <source>
        <dbReference type="SAM" id="MobiDB-lite"/>
    </source>
</evidence>
<keyword evidence="3" id="KW-1185">Reference proteome</keyword>
<accession>A0A2I2KX72</accession>
<proteinExistence type="predicted"/>
<dbReference type="EMBL" id="FZMO01000368">
    <property type="protein sequence ID" value="SNQ50263.1"/>
    <property type="molecule type" value="Genomic_DNA"/>
</dbReference>
<sequence>MVCPAPVGPCAGRRGRRCPVAGGLAITAREGAAAVSVPRGASRVRHGPHRGASTTCRPVFLR</sequence>
<feature type="region of interest" description="Disordered" evidence="1">
    <location>
        <begin position="37"/>
        <end position="62"/>
    </location>
</feature>
<evidence type="ECO:0000313" key="2">
    <source>
        <dbReference type="EMBL" id="SNQ50263.1"/>
    </source>
</evidence>
<dbReference type="AlphaFoldDB" id="A0A2I2KX72"/>